<reference evidence="1 3" key="1">
    <citation type="journal article" date="2012" name="Nature">
        <title>Algal genomes reveal evolutionary mosaicism and the fate of nucleomorphs.</title>
        <authorList>
            <consortium name="DOE Joint Genome Institute"/>
            <person name="Curtis B.A."/>
            <person name="Tanifuji G."/>
            <person name="Burki F."/>
            <person name="Gruber A."/>
            <person name="Irimia M."/>
            <person name="Maruyama S."/>
            <person name="Arias M.C."/>
            <person name="Ball S.G."/>
            <person name="Gile G.H."/>
            <person name="Hirakawa Y."/>
            <person name="Hopkins J.F."/>
            <person name="Kuo A."/>
            <person name="Rensing S.A."/>
            <person name="Schmutz J."/>
            <person name="Symeonidi A."/>
            <person name="Elias M."/>
            <person name="Eveleigh R.J."/>
            <person name="Herman E.K."/>
            <person name="Klute M.J."/>
            <person name="Nakayama T."/>
            <person name="Obornik M."/>
            <person name="Reyes-Prieto A."/>
            <person name="Armbrust E.V."/>
            <person name="Aves S.J."/>
            <person name="Beiko R.G."/>
            <person name="Coutinho P."/>
            <person name="Dacks J.B."/>
            <person name="Durnford D.G."/>
            <person name="Fast N.M."/>
            <person name="Green B.R."/>
            <person name="Grisdale C.J."/>
            <person name="Hempel F."/>
            <person name="Henrissat B."/>
            <person name="Hoppner M.P."/>
            <person name="Ishida K."/>
            <person name="Kim E."/>
            <person name="Koreny L."/>
            <person name="Kroth P.G."/>
            <person name="Liu Y."/>
            <person name="Malik S.B."/>
            <person name="Maier U.G."/>
            <person name="McRose D."/>
            <person name="Mock T."/>
            <person name="Neilson J.A."/>
            <person name="Onodera N.T."/>
            <person name="Poole A.M."/>
            <person name="Pritham E.J."/>
            <person name="Richards T.A."/>
            <person name="Rocap G."/>
            <person name="Roy S.W."/>
            <person name="Sarai C."/>
            <person name="Schaack S."/>
            <person name="Shirato S."/>
            <person name="Slamovits C.H."/>
            <person name="Spencer D.F."/>
            <person name="Suzuki S."/>
            <person name="Worden A.Z."/>
            <person name="Zauner S."/>
            <person name="Barry K."/>
            <person name="Bell C."/>
            <person name="Bharti A.K."/>
            <person name="Crow J.A."/>
            <person name="Grimwood J."/>
            <person name="Kramer R."/>
            <person name="Lindquist E."/>
            <person name="Lucas S."/>
            <person name="Salamov A."/>
            <person name="McFadden G.I."/>
            <person name="Lane C.E."/>
            <person name="Keeling P.J."/>
            <person name="Gray M.W."/>
            <person name="Grigoriev I.V."/>
            <person name="Archibald J.M."/>
        </authorList>
    </citation>
    <scope>NUCLEOTIDE SEQUENCE</scope>
    <source>
        <strain evidence="1 3">CCMP2712</strain>
    </source>
</reference>
<dbReference type="Proteomes" id="UP000011087">
    <property type="component" value="Unassembled WGS sequence"/>
</dbReference>
<dbReference type="GeneID" id="17292985"/>
<reference evidence="3" key="2">
    <citation type="submission" date="2012-11" db="EMBL/GenBank/DDBJ databases">
        <authorList>
            <person name="Kuo A."/>
            <person name="Curtis B.A."/>
            <person name="Tanifuji G."/>
            <person name="Burki F."/>
            <person name="Gruber A."/>
            <person name="Irimia M."/>
            <person name="Maruyama S."/>
            <person name="Arias M.C."/>
            <person name="Ball S.G."/>
            <person name="Gile G.H."/>
            <person name="Hirakawa Y."/>
            <person name="Hopkins J.F."/>
            <person name="Rensing S.A."/>
            <person name="Schmutz J."/>
            <person name="Symeonidi A."/>
            <person name="Elias M."/>
            <person name="Eveleigh R.J."/>
            <person name="Herman E.K."/>
            <person name="Klute M.J."/>
            <person name="Nakayama T."/>
            <person name="Obornik M."/>
            <person name="Reyes-Prieto A."/>
            <person name="Armbrust E.V."/>
            <person name="Aves S.J."/>
            <person name="Beiko R.G."/>
            <person name="Coutinho P."/>
            <person name="Dacks J.B."/>
            <person name="Durnford D.G."/>
            <person name="Fast N.M."/>
            <person name="Green B.R."/>
            <person name="Grisdale C."/>
            <person name="Hempe F."/>
            <person name="Henrissat B."/>
            <person name="Hoppner M.P."/>
            <person name="Ishida K.-I."/>
            <person name="Kim E."/>
            <person name="Koreny L."/>
            <person name="Kroth P.G."/>
            <person name="Liu Y."/>
            <person name="Malik S.-B."/>
            <person name="Maier U.G."/>
            <person name="McRose D."/>
            <person name="Mock T."/>
            <person name="Neilson J.A."/>
            <person name="Onodera N.T."/>
            <person name="Poole A.M."/>
            <person name="Pritham E.J."/>
            <person name="Richards T.A."/>
            <person name="Rocap G."/>
            <person name="Roy S.W."/>
            <person name="Sarai C."/>
            <person name="Schaack S."/>
            <person name="Shirato S."/>
            <person name="Slamovits C.H."/>
            <person name="Spencer D.F."/>
            <person name="Suzuki S."/>
            <person name="Worden A.Z."/>
            <person name="Zauner S."/>
            <person name="Barry K."/>
            <person name="Bell C."/>
            <person name="Bharti A.K."/>
            <person name="Crow J.A."/>
            <person name="Grimwood J."/>
            <person name="Kramer R."/>
            <person name="Lindquist E."/>
            <person name="Lucas S."/>
            <person name="Salamov A."/>
            <person name="McFadden G.I."/>
            <person name="Lane C.E."/>
            <person name="Keeling P.J."/>
            <person name="Gray M.W."/>
            <person name="Grigoriev I.V."/>
            <person name="Archibald J.M."/>
        </authorList>
    </citation>
    <scope>NUCLEOTIDE SEQUENCE</scope>
    <source>
        <strain evidence="3">CCMP2712</strain>
    </source>
</reference>
<dbReference type="PaxDb" id="55529-EKX36247"/>
<dbReference type="EMBL" id="JH993077">
    <property type="protein sequence ID" value="EKX36247.1"/>
    <property type="molecule type" value="Genomic_DNA"/>
</dbReference>
<reference evidence="2" key="3">
    <citation type="submission" date="2016-03" db="UniProtKB">
        <authorList>
            <consortium name="EnsemblProtists"/>
        </authorList>
    </citation>
    <scope>IDENTIFICATION</scope>
</reference>
<dbReference type="RefSeq" id="XP_005823227.1">
    <property type="nucleotide sequence ID" value="XM_005823170.1"/>
</dbReference>
<accession>L1IJG3</accession>
<dbReference type="EnsemblProtists" id="EKX36247">
    <property type="protein sequence ID" value="EKX36247"/>
    <property type="gene ID" value="GUITHDRAFT_117604"/>
</dbReference>
<sequence>MEFTGETVDGVLGKTGGSYYNTLRFPRNTFSLIDSLMIKFNNVVVQNITDYNVVQNILFDIVSNNQDADGRMNCSMLNNDPSVKVAGDYRYIGCGPISTTLVDGTTALDASDDICKDRANYYIKNWLGILQQGNVNIIDTSLVGTIQITIGFASAAVLAKSYPNATDETTYPSPDYTLSDIKFNMTKINMPSWWYEGMRTQLMNGTTYSLYFPHYNVFTGQSNPSKSQTTRFTIASDSLDYVLGTFIPSDYTDTTKLKTFGDSTNNKDKTIDAVISGGKGSSQNQSRYFRRNGDNLLSSQWTLGSEKLPQVPNTLTGCVQSVVEAFNLHQSADGGFYKGCTDIEMFSTFFFADILSLQHVGDTSGIMLVSGLDTRQLPIIVEWSTRDVGTTTYSTSSQYWTPFIIAAETRKCDISAGNSVSIN</sequence>
<evidence type="ECO:0000313" key="3">
    <source>
        <dbReference type="Proteomes" id="UP000011087"/>
    </source>
</evidence>
<dbReference type="eggNOG" id="ENOG502SY5X">
    <property type="taxonomic scope" value="Eukaryota"/>
</dbReference>
<dbReference type="HOGENOM" id="CLU_757494_0_0_1"/>
<dbReference type="OrthoDB" id="535035at2759"/>
<proteinExistence type="predicted"/>
<gene>
    <name evidence="1" type="ORF">GUITHDRAFT_117604</name>
</gene>
<evidence type="ECO:0000313" key="1">
    <source>
        <dbReference type="EMBL" id="EKX36247.1"/>
    </source>
</evidence>
<name>L1IJG3_GUITC</name>
<keyword evidence="3" id="KW-1185">Reference proteome</keyword>
<dbReference type="KEGG" id="gtt:GUITHDRAFT_117604"/>
<evidence type="ECO:0000313" key="2">
    <source>
        <dbReference type="EnsemblProtists" id="EKX36247"/>
    </source>
</evidence>
<organism evidence="1">
    <name type="scientific">Guillardia theta (strain CCMP2712)</name>
    <name type="common">Cryptophyte</name>
    <dbReference type="NCBI Taxonomy" id="905079"/>
    <lineage>
        <taxon>Eukaryota</taxon>
        <taxon>Cryptophyceae</taxon>
        <taxon>Pyrenomonadales</taxon>
        <taxon>Geminigeraceae</taxon>
        <taxon>Guillardia</taxon>
    </lineage>
</organism>
<protein>
    <submittedName>
        <fullName evidence="1 2">Uncharacterized protein</fullName>
    </submittedName>
</protein>
<dbReference type="AlphaFoldDB" id="L1IJG3"/>